<feature type="transmembrane region" description="Helical" evidence="1">
    <location>
        <begin position="21"/>
        <end position="41"/>
    </location>
</feature>
<organism evidence="2 3">
    <name type="scientific">Gangjinia marincola</name>
    <dbReference type="NCBI Taxonomy" id="578463"/>
    <lineage>
        <taxon>Bacteria</taxon>
        <taxon>Pseudomonadati</taxon>
        <taxon>Bacteroidota</taxon>
        <taxon>Flavobacteriia</taxon>
        <taxon>Flavobacteriales</taxon>
        <taxon>Flavobacteriaceae</taxon>
        <taxon>Gangjinia</taxon>
    </lineage>
</organism>
<dbReference type="EMBL" id="BAAAFG010000001">
    <property type="protein sequence ID" value="GAA0871099.1"/>
    <property type="molecule type" value="Genomic_DNA"/>
</dbReference>
<evidence type="ECO:0008006" key="4">
    <source>
        <dbReference type="Google" id="ProtNLM"/>
    </source>
</evidence>
<dbReference type="Proteomes" id="UP001500507">
    <property type="component" value="Unassembled WGS sequence"/>
</dbReference>
<evidence type="ECO:0000313" key="2">
    <source>
        <dbReference type="EMBL" id="GAA0871099.1"/>
    </source>
</evidence>
<reference evidence="2 3" key="1">
    <citation type="journal article" date="2019" name="Int. J. Syst. Evol. Microbiol.">
        <title>The Global Catalogue of Microorganisms (GCM) 10K type strain sequencing project: providing services to taxonomists for standard genome sequencing and annotation.</title>
        <authorList>
            <consortium name="The Broad Institute Genomics Platform"/>
            <consortium name="The Broad Institute Genome Sequencing Center for Infectious Disease"/>
            <person name="Wu L."/>
            <person name="Ma J."/>
        </authorList>
    </citation>
    <scope>NUCLEOTIDE SEQUENCE [LARGE SCALE GENOMIC DNA]</scope>
    <source>
        <strain evidence="2 3">JCM 16082</strain>
    </source>
</reference>
<dbReference type="SUPFAM" id="SSF48452">
    <property type="entry name" value="TPR-like"/>
    <property type="match status" value="2"/>
</dbReference>
<keyword evidence="1" id="KW-1133">Transmembrane helix</keyword>
<feature type="transmembrane region" description="Helical" evidence="1">
    <location>
        <begin position="53"/>
        <end position="71"/>
    </location>
</feature>
<evidence type="ECO:0000313" key="3">
    <source>
        <dbReference type="Proteomes" id="UP001500507"/>
    </source>
</evidence>
<proteinExistence type="predicted"/>
<dbReference type="Gene3D" id="1.25.40.10">
    <property type="entry name" value="Tetratricopeptide repeat domain"/>
    <property type="match status" value="2"/>
</dbReference>
<evidence type="ECO:0000256" key="1">
    <source>
        <dbReference type="SAM" id="Phobius"/>
    </source>
</evidence>
<accession>A0ABN1MDD2</accession>
<dbReference type="InterPro" id="IPR011990">
    <property type="entry name" value="TPR-like_helical_dom_sf"/>
</dbReference>
<sequence>MTQASDKSIFQTLWDRKVPQYLGTYFAIGFGLLQFLEFLVQRYELSGSWIDKYLLVWLALVPAIAILSYYGHRLKENAKKFRFPKALVIINFVIAFLFGGLLFNGDIKAQQEPALVEIADEDGKIVKAVVPQLSKIKKIAIFQFKNETGKDELDWYGPAFSSLLHNTLRQRPEVYSLSAYYLNHFHERLGLPSFETPAHGMKMEIANKARSEYFTSLMYSITNDIIQVKGNLHRAKDGKKILALEAKNKSLYAVVDQLSEQINQFLFKGKATPDGLVIMPSSALLTSNIEALKYHSQSLIKFGKNPSALIEVLALEQKALDIDPTCAACQYNKADKLYGMGKNEEAKDAARLAIKYGKALPKRFQFYPKEMYYSITDNIEGYFKLLEMQRKMFPYEYRPYEKLLTKYRADYGIDSAKVLIQEAIDNGNVERGLLAMHDLQVENEEYDAALKTLENHKAKFPDRDQDKLKWVTLYELQGDFKAAKAILLEEEALDPLDASIQNRLVVLDFREQKFDAVDERLERGLRQASTLTDTVTVLWTKASFEQARGQVNQALSTLKNYEVRVGKMSPYNRVISSTFFTKALMYLSISDVSSVNQLLEEINTYSPEFQTVYQCQTDILAVQKEYKTLSTADELMKNCRDEYAKRGTGTAEFLDLVVAYKKEDYATAINILRKENDKLEKLVGRDPYFLSSIYNRGGDFEKAIEIVQKEIDRKTYDPMLYYQMAFLLQNDDREQAKKYLDIAMTYWKNADQDYVPYMKAKRLRSTLNEVKTESISL</sequence>
<comment type="caution">
    <text evidence="2">The sequence shown here is derived from an EMBL/GenBank/DDBJ whole genome shotgun (WGS) entry which is preliminary data.</text>
</comment>
<dbReference type="RefSeq" id="WP_343762747.1">
    <property type="nucleotide sequence ID" value="NZ_BAAAFG010000001.1"/>
</dbReference>
<keyword evidence="3" id="KW-1185">Reference proteome</keyword>
<feature type="transmembrane region" description="Helical" evidence="1">
    <location>
        <begin position="83"/>
        <end position="103"/>
    </location>
</feature>
<name>A0ABN1MDD2_9FLAO</name>
<protein>
    <recommendedName>
        <fullName evidence="4">Tetratricopeptide repeat protein</fullName>
    </recommendedName>
</protein>
<keyword evidence="1" id="KW-0812">Transmembrane</keyword>
<keyword evidence="1" id="KW-0472">Membrane</keyword>
<gene>
    <name evidence="2" type="ORF">GCM10009117_02440</name>
</gene>